<protein>
    <submittedName>
        <fullName evidence="2">Wax ester/triacylglycerol synthase family O-acyltransferase</fullName>
    </submittedName>
</protein>
<dbReference type="SUPFAM" id="SSF52777">
    <property type="entry name" value="CoA-dependent acyltransferases"/>
    <property type="match status" value="1"/>
</dbReference>
<dbReference type="EMBL" id="CP151632">
    <property type="protein sequence ID" value="WZO35582.1"/>
    <property type="molecule type" value="Genomic_DNA"/>
</dbReference>
<dbReference type="GO" id="GO:0045017">
    <property type="term" value="P:glycerolipid biosynthetic process"/>
    <property type="evidence" value="ECO:0007669"/>
    <property type="project" value="InterPro"/>
</dbReference>
<accession>A0AAU6SF60</accession>
<organism evidence="2">
    <name type="scientific">Microbacterium sp. LWS13-1.2</name>
    <dbReference type="NCBI Taxonomy" id="3135264"/>
    <lineage>
        <taxon>Bacteria</taxon>
        <taxon>Bacillati</taxon>
        <taxon>Actinomycetota</taxon>
        <taxon>Actinomycetes</taxon>
        <taxon>Micrococcales</taxon>
        <taxon>Microbacteriaceae</taxon>
        <taxon>Microbacterium</taxon>
    </lineage>
</organism>
<sequence length="462" mass="50041">MSAHTDLPRRAELISSLDEKYVSNAVTFAAMHAAGTMIVDGAPLRGPDGTLDRAAIRRRVERLSWFAPAMRQRLVPTPLRFTTPAWVPVTSLDLDYHVRFAEGVEPDDPSRVERFTGRLSPTMNPSRPLWDFEFVELDSGRVAIVMRYHHVVGDAMYGLRIGDVIAGTAAMAEPPEPGEVQYLELGIPPRNGIEVLALAFAQWRSRHPGVRQAWRAYWRKSFRMRLRRWGGRMLRPVKNARIARTGLLDDVREGRRSAYEAVDLAAATRRAYKLGGTVNDLVTAATLVAMARQRPDAETLSILVPISRRGAGDGGVRNDISVVKVAVAASAPLERIVPSVRAQVQAAVDSGGSVVEGAEDWVGYATSVTWGRDDRFFGTAAVQTVTGWPAGDPRDEVACLACSYRRELVISVTARSSVDLPALMAVYRELLAPVPVPVAAQAPGGASGGVSGHVDPVAGVAG</sequence>
<reference evidence="2" key="1">
    <citation type="submission" date="2024-04" db="EMBL/GenBank/DDBJ databases">
        <authorList>
            <person name="Roder T."/>
            <person name="Oberhansli S."/>
            <person name="Kreuzer M."/>
        </authorList>
    </citation>
    <scope>NUCLEOTIDE SEQUENCE</scope>
    <source>
        <strain evidence="2">LWS13-1.2</strain>
    </source>
</reference>
<dbReference type="InterPro" id="IPR023213">
    <property type="entry name" value="CAT-like_dom_sf"/>
</dbReference>
<dbReference type="Pfam" id="PF03007">
    <property type="entry name" value="WS_DGAT_cat"/>
    <property type="match status" value="1"/>
</dbReference>
<dbReference type="AlphaFoldDB" id="A0AAU6SF60"/>
<dbReference type="Gene3D" id="3.30.559.10">
    <property type="entry name" value="Chloramphenicol acetyltransferase-like domain"/>
    <property type="match status" value="1"/>
</dbReference>
<evidence type="ECO:0000313" key="2">
    <source>
        <dbReference type="EMBL" id="WZO35582.1"/>
    </source>
</evidence>
<name>A0AAU6SF60_9MICO</name>
<feature type="domain" description="O-acyltransferase WSD1-like N-terminal" evidence="1">
    <location>
        <begin position="31"/>
        <end position="282"/>
    </location>
</feature>
<dbReference type="GO" id="GO:0004144">
    <property type="term" value="F:diacylglycerol O-acyltransferase activity"/>
    <property type="evidence" value="ECO:0007669"/>
    <property type="project" value="InterPro"/>
</dbReference>
<proteinExistence type="predicted"/>
<dbReference type="InterPro" id="IPR004255">
    <property type="entry name" value="O-acyltransferase_WSD1_N"/>
</dbReference>
<evidence type="ECO:0000259" key="1">
    <source>
        <dbReference type="Pfam" id="PF03007"/>
    </source>
</evidence>
<dbReference type="RefSeq" id="WP_349426402.1">
    <property type="nucleotide sequence ID" value="NZ_CP151632.1"/>
</dbReference>
<gene>
    <name evidence="2" type="ORF">MRBLWS13_003286</name>
</gene>